<keyword evidence="4" id="KW-1185">Reference proteome</keyword>
<dbReference type="Proteomes" id="UP000193926">
    <property type="component" value="Unassembled WGS sequence"/>
</dbReference>
<sequence>MTKFFASALALTVATSGAWAGSHSAGEMTTERSTATPMMETSVATNMSLDDPANLIRTRDITGGDVYTTNAANDEGWSMDTVYSEIGADWNDIGEIEDIILNKDGQMIGIVAEVGGFLDIADKHVMIPISDVNLVAVDDRTYAFVTKHSEEALEQMESVDEGFWN</sequence>
<dbReference type="InterPro" id="IPR027275">
    <property type="entry name" value="PRC-brl_dom"/>
</dbReference>
<dbReference type="RefSeq" id="WP_085634748.1">
    <property type="nucleotide sequence ID" value="NZ_JFKC01000001.1"/>
</dbReference>
<accession>A0A1X4NQ53</accession>
<dbReference type="SUPFAM" id="SSF50346">
    <property type="entry name" value="PRC-barrel domain"/>
    <property type="match status" value="1"/>
</dbReference>
<comment type="caution">
    <text evidence="3">The sequence shown here is derived from an EMBL/GenBank/DDBJ whole genome shotgun (WGS) entry which is preliminary data.</text>
</comment>
<name>A0A1X4NQ53_9RHOB</name>
<protein>
    <submittedName>
        <fullName evidence="3">Photosystem reaction center subunit H</fullName>
    </submittedName>
</protein>
<dbReference type="EMBL" id="JFKC01000001">
    <property type="protein sequence ID" value="OSQ53094.1"/>
    <property type="molecule type" value="Genomic_DNA"/>
</dbReference>
<dbReference type="Pfam" id="PF05239">
    <property type="entry name" value="PRC"/>
    <property type="match status" value="1"/>
</dbReference>
<dbReference type="Gene3D" id="2.30.30.240">
    <property type="entry name" value="PRC-barrel domain"/>
    <property type="match status" value="1"/>
</dbReference>
<dbReference type="InterPro" id="IPR011033">
    <property type="entry name" value="PRC_barrel-like_sf"/>
</dbReference>
<feature type="signal peptide" evidence="1">
    <location>
        <begin position="1"/>
        <end position="20"/>
    </location>
</feature>
<dbReference type="OrthoDB" id="6158291at2"/>
<gene>
    <name evidence="3" type="ORF">MGEO_00555</name>
</gene>
<reference evidence="3 4" key="1">
    <citation type="submission" date="2014-03" db="EMBL/GenBank/DDBJ databases">
        <title>The draft genome sequence of Marivita geojedonensis KCTC 23882.</title>
        <authorList>
            <person name="Lai Q."/>
            <person name="Shao Z."/>
        </authorList>
    </citation>
    <scope>NUCLEOTIDE SEQUENCE [LARGE SCALE GENOMIC DNA]</scope>
    <source>
        <strain evidence="3 4">DPG-138</strain>
    </source>
</reference>
<evidence type="ECO:0000313" key="3">
    <source>
        <dbReference type="EMBL" id="OSQ53094.1"/>
    </source>
</evidence>
<dbReference type="AlphaFoldDB" id="A0A1X4NQ53"/>
<feature type="chain" id="PRO_5012643078" evidence="1">
    <location>
        <begin position="21"/>
        <end position="165"/>
    </location>
</feature>
<organism evidence="3 4">
    <name type="scientific">Marivita geojedonensis</name>
    <dbReference type="NCBI Taxonomy" id="1123756"/>
    <lineage>
        <taxon>Bacteria</taxon>
        <taxon>Pseudomonadati</taxon>
        <taxon>Pseudomonadota</taxon>
        <taxon>Alphaproteobacteria</taxon>
        <taxon>Rhodobacterales</taxon>
        <taxon>Roseobacteraceae</taxon>
        <taxon>Marivita</taxon>
    </lineage>
</organism>
<keyword evidence="1" id="KW-0732">Signal</keyword>
<evidence type="ECO:0000313" key="4">
    <source>
        <dbReference type="Proteomes" id="UP000193926"/>
    </source>
</evidence>
<feature type="domain" description="PRC-barrel" evidence="2">
    <location>
        <begin position="82"/>
        <end position="136"/>
    </location>
</feature>
<dbReference type="STRING" id="1123756.MGEO_00555"/>
<evidence type="ECO:0000259" key="2">
    <source>
        <dbReference type="Pfam" id="PF05239"/>
    </source>
</evidence>
<proteinExistence type="predicted"/>
<evidence type="ECO:0000256" key="1">
    <source>
        <dbReference type="SAM" id="SignalP"/>
    </source>
</evidence>